<organism evidence="2 3">
    <name type="scientific">Neisseria dentiae</name>
    <dbReference type="NCBI Taxonomy" id="194197"/>
    <lineage>
        <taxon>Bacteria</taxon>
        <taxon>Pseudomonadati</taxon>
        <taxon>Pseudomonadota</taxon>
        <taxon>Betaproteobacteria</taxon>
        <taxon>Neisseriales</taxon>
        <taxon>Neisseriaceae</taxon>
        <taxon>Neisseria</taxon>
    </lineage>
</organism>
<gene>
    <name evidence="2" type="ORF">BWD09_07705</name>
</gene>
<dbReference type="AlphaFoldDB" id="A0A1X3D8H9"/>
<protein>
    <submittedName>
        <fullName evidence="2">Uncharacterized protein</fullName>
    </submittedName>
</protein>
<dbReference type="GeneID" id="94581315"/>
<dbReference type="STRING" id="194197.BWD09_07705"/>
<sequence>MRQAWLWPFAAMMICVALFGYCNHQAMQLADLKIGNGDIEAALNWSRYAVWFVGLGAVFGLLACCLQPYCRRWEKLALIVCFICIYGIFLLYRQAC</sequence>
<proteinExistence type="predicted"/>
<accession>A0A1X3D8H9</accession>
<feature type="transmembrane region" description="Helical" evidence="1">
    <location>
        <begin position="6"/>
        <end position="27"/>
    </location>
</feature>
<keyword evidence="3" id="KW-1185">Reference proteome</keyword>
<comment type="caution">
    <text evidence="2">The sequence shown here is derived from an EMBL/GenBank/DDBJ whole genome shotgun (WGS) entry which is preliminary data.</text>
</comment>
<dbReference type="EMBL" id="MTBO01000017">
    <property type="protein sequence ID" value="OSI16218.1"/>
    <property type="molecule type" value="Genomic_DNA"/>
</dbReference>
<name>A0A1X3D8H9_9NEIS</name>
<keyword evidence="1" id="KW-0812">Transmembrane</keyword>
<evidence type="ECO:0000313" key="2">
    <source>
        <dbReference type="EMBL" id="OSI16218.1"/>
    </source>
</evidence>
<evidence type="ECO:0000313" key="3">
    <source>
        <dbReference type="Proteomes" id="UP000193118"/>
    </source>
</evidence>
<feature type="transmembrane region" description="Helical" evidence="1">
    <location>
        <begin position="48"/>
        <end position="69"/>
    </location>
</feature>
<evidence type="ECO:0000256" key="1">
    <source>
        <dbReference type="SAM" id="Phobius"/>
    </source>
</evidence>
<keyword evidence="1" id="KW-0472">Membrane</keyword>
<reference evidence="3" key="1">
    <citation type="submission" date="2017-01" db="EMBL/GenBank/DDBJ databases">
        <authorList>
            <person name="Wolfgang W.J."/>
            <person name="Cole J."/>
            <person name="Wroblewski D."/>
            <person name="Mcginnis J."/>
            <person name="Musser K.A."/>
        </authorList>
    </citation>
    <scope>NUCLEOTIDE SEQUENCE [LARGE SCALE GENOMIC DNA]</scope>
    <source>
        <strain evidence="3">DSM 19151</strain>
    </source>
</reference>
<feature type="transmembrane region" description="Helical" evidence="1">
    <location>
        <begin position="75"/>
        <end position="92"/>
    </location>
</feature>
<keyword evidence="1" id="KW-1133">Transmembrane helix</keyword>
<dbReference type="RefSeq" id="WP_147286728.1">
    <property type="nucleotide sequence ID" value="NZ_CP059570.1"/>
</dbReference>
<dbReference type="Proteomes" id="UP000193118">
    <property type="component" value="Unassembled WGS sequence"/>
</dbReference>